<name>A0A4R1XQN1_ACICA</name>
<dbReference type="EMBL" id="SLVJ01000012">
    <property type="protein sequence ID" value="TCM66587.1"/>
    <property type="molecule type" value="Genomic_DNA"/>
</dbReference>
<evidence type="ECO:0000313" key="2">
    <source>
        <dbReference type="EMBL" id="TCM66587.1"/>
    </source>
</evidence>
<keyword evidence="1" id="KW-0812">Transmembrane</keyword>
<reference evidence="2 3" key="1">
    <citation type="submission" date="2019-03" db="EMBL/GenBank/DDBJ databases">
        <title>Genomic analyses of the natural microbiome of Caenorhabditis elegans.</title>
        <authorList>
            <person name="Samuel B."/>
        </authorList>
    </citation>
    <scope>NUCLEOTIDE SEQUENCE [LARGE SCALE GENOMIC DNA]</scope>
    <source>
        <strain evidence="2 3">JUb89</strain>
    </source>
</reference>
<organism evidence="2 3">
    <name type="scientific">Acinetobacter calcoaceticus</name>
    <dbReference type="NCBI Taxonomy" id="471"/>
    <lineage>
        <taxon>Bacteria</taxon>
        <taxon>Pseudomonadati</taxon>
        <taxon>Pseudomonadota</taxon>
        <taxon>Gammaproteobacteria</taxon>
        <taxon>Moraxellales</taxon>
        <taxon>Moraxellaceae</taxon>
        <taxon>Acinetobacter</taxon>
        <taxon>Acinetobacter calcoaceticus/baumannii complex</taxon>
    </lineage>
</organism>
<accession>A0A4R1XQN1</accession>
<evidence type="ECO:0000256" key="1">
    <source>
        <dbReference type="SAM" id="Phobius"/>
    </source>
</evidence>
<protein>
    <submittedName>
        <fullName evidence="2">Uncharacterized protein</fullName>
    </submittedName>
</protein>
<gene>
    <name evidence="2" type="ORF">EC844_11229</name>
</gene>
<evidence type="ECO:0000313" key="3">
    <source>
        <dbReference type="Proteomes" id="UP000294963"/>
    </source>
</evidence>
<dbReference type="AlphaFoldDB" id="A0A4R1XQN1"/>
<proteinExistence type="predicted"/>
<keyword evidence="3" id="KW-1185">Reference proteome</keyword>
<dbReference type="Proteomes" id="UP000294963">
    <property type="component" value="Unassembled WGS sequence"/>
</dbReference>
<keyword evidence="1" id="KW-1133">Transmembrane helix</keyword>
<keyword evidence="1" id="KW-0472">Membrane</keyword>
<comment type="caution">
    <text evidence="2">The sequence shown here is derived from an EMBL/GenBank/DDBJ whole genome shotgun (WGS) entry which is preliminary data.</text>
</comment>
<sequence>MIKCILFHQFLIIWLLIQHLHVLHA</sequence>
<feature type="transmembrane region" description="Helical" evidence="1">
    <location>
        <begin position="6"/>
        <end position="23"/>
    </location>
</feature>